<feature type="region of interest" description="Disordered" evidence="1">
    <location>
        <begin position="1"/>
        <end position="107"/>
    </location>
</feature>
<dbReference type="EMBL" id="WBSL01000003">
    <property type="protein sequence ID" value="MPY66906.1"/>
    <property type="molecule type" value="Genomic_DNA"/>
</dbReference>
<evidence type="ECO:0000256" key="1">
    <source>
        <dbReference type="SAM" id="MobiDB-lite"/>
    </source>
</evidence>
<protein>
    <submittedName>
        <fullName evidence="2">Uncharacterized protein</fullName>
    </submittedName>
</protein>
<evidence type="ECO:0000313" key="2">
    <source>
        <dbReference type="EMBL" id="MPY66906.1"/>
    </source>
</evidence>
<accession>A0A7X1NWZ1</accession>
<gene>
    <name evidence="2" type="ORF">F8S09_09415</name>
</gene>
<keyword evidence="3" id="KW-1185">Reference proteome</keyword>
<proteinExistence type="predicted"/>
<name>A0A7X1NWZ1_9DEIO</name>
<evidence type="ECO:0000313" key="3">
    <source>
        <dbReference type="Proteomes" id="UP000484842"/>
    </source>
</evidence>
<dbReference type="AlphaFoldDB" id="A0A7X1NWZ1"/>
<feature type="compositionally biased region" description="Polar residues" evidence="1">
    <location>
        <begin position="1"/>
        <end position="31"/>
    </location>
</feature>
<sequence length="107" mass="10733">MSDPTRSGTGPQDNVPQEQVQDNPNWQTGTPKTPDEGQTDAHWGQVGDENADAGADTPLTANPDAPAPSAAGGEARNPTTHGGMASGLPASGATTNPQKTVDGEDGS</sequence>
<dbReference type="RefSeq" id="WP_152871229.1">
    <property type="nucleotide sequence ID" value="NZ_WBSL01000003.1"/>
</dbReference>
<reference evidence="2 3" key="1">
    <citation type="submission" date="2019-10" db="EMBL/GenBank/DDBJ databases">
        <title>Deinococcus sp. isolated from soil.</title>
        <authorList>
            <person name="Li Y."/>
            <person name="Wang J."/>
        </authorList>
    </citation>
    <scope>NUCLEOTIDE SEQUENCE [LARGE SCALE GENOMIC DNA]</scope>
    <source>
        <strain evidence="2 3">SDU3-2</strain>
    </source>
</reference>
<comment type="caution">
    <text evidence="2">The sequence shown here is derived from an EMBL/GenBank/DDBJ whole genome shotgun (WGS) entry which is preliminary data.</text>
</comment>
<organism evidence="2 3">
    <name type="scientific">Deinococcus terrestris</name>
    <dbReference type="NCBI Taxonomy" id="2651870"/>
    <lineage>
        <taxon>Bacteria</taxon>
        <taxon>Thermotogati</taxon>
        <taxon>Deinococcota</taxon>
        <taxon>Deinococci</taxon>
        <taxon>Deinococcales</taxon>
        <taxon>Deinococcaceae</taxon>
        <taxon>Deinococcus</taxon>
    </lineage>
</organism>
<dbReference type="Proteomes" id="UP000484842">
    <property type="component" value="Unassembled WGS sequence"/>
</dbReference>